<dbReference type="Proteomes" id="UP000499080">
    <property type="component" value="Unassembled WGS sequence"/>
</dbReference>
<reference evidence="2 3" key="1">
    <citation type="journal article" date="2019" name="Sci. Rep.">
        <title>Orb-weaving spider Araneus ventricosus genome elucidates the spidroin gene catalogue.</title>
        <authorList>
            <person name="Kono N."/>
            <person name="Nakamura H."/>
            <person name="Ohtoshi R."/>
            <person name="Moran D.A.P."/>
            <person name="Shinohara A."/>
            <person name="Yoshida Y."/>
            <person name="Fujiwara M."/>
            <person name="Mori M."/>
            <person name="Tomita M."/>
            <person name="Arakawa K."/>
        </authorList>
    </citation>
    <scope>NUCLEOTIDE SEQUENCE [LARGE SCALE GENOMIC DNA]</scope>
</reference>
<keyword evidence="3" id="KW-1185">Reference proteome</keyword>
<feature type="region of interest" description="Disordered" evidence="1">
    <location>
        <begin position="43"/>
        <end position="105"/>
    </location>
</feature>
<protein>
    <submittedName>
        <fullName evidence="2">Uncharacterized protein</fullName>
    </submittedName>
</protein>
<proteinExistence type="predicted"/>
<dbReference type="OrthoDB" id="6467266at2759"/>
<evidence type="ECO:0000313" key="2">
    <source>
        <dbReference type="EMBL" id="GBN71514.1"/>
    </source>
</evidence>
<dbReference type="AlphaFoldDB" id="A0A4Y2R6X5"/>
<gene>
    <name evidence="2" type="ORF">AVEN_82367_1</name>
</gene>
<evidence type="ECO:0000256" key="1">
    <source>
        <dbReference type="SAM" id="MobiDB-lite"/>
    </source>
</evidence>
<feature type="region of interest" description="Disordered" evidence="1">
    <location>
        <begin position="1"/>
        <end position="20"/>
    </location>
</feature>
<feature type="compositionally biased region" description="Polar residues" evidence="1">
    <location>
        <begin position="1"/>
        <end position="11"/>
    </location>
</feature>
<sequence>MSQPQVSSNPDLVSKVSFFPVEDRTGENKALIVTIKKVVPEESEELFRRMEPSRSLSVDSKKKTRSSRTSSIKPKSRGTMTENPTISSFSTQTAVESSSSNTSDADLAAHGSVPCLKHAAENISRKASHIPSEKVSLCNDCSKSMLSYIFLVQDFLDSLAKEIIGDTDSKKLCTVSQARK</sequence>
<organism evidence="2 3">
    <name type="scientific">Araneus ventricosus</name>
    <name type="common">Orbweaver spider</name>
    <name type="synonym">Epeira ventricosa</name>
    <dbReference type="NCBI Taxonomy" id="182803"/>
    <lineage>
        <taxon>Eukaryota</taxon>
        <taxon>Metazoa</taxon>
        <taxon>Ecdysozoa</taxon>
        <taxon>Arthropoda</taxon>
        <taxon>Chelicerata</taxon>
        <taxon>Arachnida</taxon>
        <taxon>Araneae</taxon>
        <taxon>Araneomorphae</taxon>
        <taxon>Entelegynae</taxon>
        <taxon>Araneoidea</taxon>
        <taxon>Araneidae</taxon>
        <taxon>Araneus</taxon>
    </lineage>
</organism>
<accession>A0A4Y2R6X5</accession>
<feature type="compositionally biased region" description="Polar residues" evidence="1">
    <location>
        <begin position="78"/>
        <end position="104"/>
    </location>
</feature>
<dbReference type="EMBL" id="BGPR01142989">
    <property type="protein sequence ID" value="GBN71514.1"/>
    <property type="molecule type" value="Genomic_DNA"/>
</dbReference>
<evidence type="ECO:0000313" key="3">
    <source>
        <dbReference type="Proteomes" id="UP000499080"/>
    </source>
</evidence>
<name>A0A4Y2R6X5_ARAVE</name>
<comment type="caution">
    <text evidence="2">The sequence shown here is derived from an EMBL/GenBank/DDBJ whole genome shotgun (WGS) entry which is preliminary data.</text>
</comment>